<comment type="caution">
    <text evidence="15">The sequence shown here is derived from an EMBL/GenBank/DDBJ whole genome shotgun (WGS) entry which is preliminary data.</text>
</comment>
<feature type="domain" description="Aminoacyl-tRNA synthetase class Ia" evidence="13">
    <location>
        <begin position="1"/>
        <end position="534"/>
    </location>
</feature>
<dbReference type="InterPro" id="IPR033705">
    <property type="entry name" value="Anticodon_Ia_Val"/>
</dbReference>
<dbReference type="OrthoDB" id="629407at2759"/>
<keyword evidence="9" id="KW-0030">Aminoacyl-tRNA synthetase</keyword>
<keyword evidence="5" id="KW-0436">Ligase</keyword>
<evidence type="ECO:0000256" key="12">
    <source>
        <dbReference type="ARBA" id="ARBA00047552"/>
    </source>
</evidence>
<dbReference type="FunFam" id="3.40.50.620:FF:000078">
    <property type="entry name" value="Valine--tRNA ligase, mitochondrial"/>
    <property type="match status" value="1"/>
</dbReference>
<dbReference type="NCBIfam" id="TIGR00422">
    <property type="entry name" value="valS"/>
    <property type="match status" value="1"/>
</dbReference>
<dbReference type="GO" id="GO:0005829">
    <property type="term" value="C:cytosol"/>
    <property type="evidence" value="ECO:0007669"/>
    <property type="project" value="TreeGrafter"/>
</dbReference>
<evidence type="ECO:0000256" key="7">
    <source>
        <dbReference type="ARBA" id="ARBA00022840"/>
    </source>
</evidence>
<dbReference type="GO" id="GO:0004832">
    <property type="term" value="F:valine-tRNA ligase activity"/>
    <property type="evidence" value="ECO:0007669"/>
    <property type="project" value="UniProtKB-EC"/>
</dbReference>
<dbReference type="EC" id="6.1.1.9" evidence="3"/>
<dbReference type="InterPro" id="IPR002300">
    <property type="entry name" value="aa-tRNA-synth_Ia"/>
</dbReference>
<dbReference type="InterPro" id="IPR002303">
    <property type="entry name" value="Valyl-tRNA_ligase"/>
</dbReference>
<dbReference type="InterPro" id="IPR013155">
    <property type="entry name" value="M/V/L/I-tRNA-synth_anticd-bd"/>
</dbReference>
<dbReference type="SUPFAM" id="SSF50677">
    <property type="entry name" value="ValRS/IleRS/LeuRS editing domain"/>
    <property type="match status" value="1"/>
</dbReference>
<dbReference type="Gene3D" id="3.90.740.10">
    <property type="entry name" value="Valyl/Leucyl/Isoleucyl-tRNA synthetase, editing domain"/>
    <property type="match status" value="1"/>
</dbReference>
<dbReference type="GO" id="GO:0005524">
    <property type="term" value="F:ATP binding"/>
    <property type="evidence" value="ECO:0007669"/>
    <property type="project" value="UniProtKB-KW"/>
</dbReference>
<gene>
    <name evidence="15" type="ORF">ANE_LOCUS14300</name>
</gene>
<dbReference type="FunFam" id="1.10.730.10:FF:000009">
    <property type="entry name" value="Valine--tRNA ligase, mitochondrial"/>
    <property type="match status" value="1"/>
</dbReference>
<reference evidence="15" key="1">
    <citation type="submission" date="2019-07" db="EMBL/GenBank/DDBJ databases">
        <authorList>
            <person name="Dittberner H."/>
        </authorList>
    </citation>
    <scope>NUCLEOTIDE SEQUENCE [LARGE SCALE GENOMIC DNA]</scope>
</reference>
<dbReference type="AlphaFoldDB" id="A0A565BR60"/>
<dbReference type="PANTHER" id="PTHR11946">
    <property type="entry name" value="VALYL-TRNA SYNTHETASES"/>
    <property type="match status" value="1"/>
</dbReference>
<comment type="subcellular location">
    <subcellularLocation>
        <location evidence="1">Mitochondrion</location>
    </subcellularLocation>
</comment>
<keyword evidence="8" id="KW-0648">Protein biosynthesis</keyword>
<dbReference type="GO" id="GO:0006438">
    <property type="term" value="P:valyl-tRNA aminoacylation"/>
    <property type="evidence" value="ECO:0007669"/>
    <property type="project" value="InterPro"/>
</dbReference>
<dbReference type="EMBL" id="CABITT030000005">
    <property type="protein sequence ID" value="VVB03856.1"/>
    <property type="molecule type" value="Genomic_DNA"/>
</dbReference>
<dbReference type="NCBIfam" id="NF004349">
    <property type="entry name" value="PRK05729.1"/>
    <property type="match status" value="1"/>
</dbReference>
<dbReference type="GO" id="GO:0002161">
    <property type="term" value="F:aminoacyl-tRNA deacylase activity"/>
    <property type="evidence" value="ECO:0007669"/>
    <property type="project" value="InterPro"/>
</dbReference>
<dbReference type="GO" id="GO:0005739">
    <property type="term" value="C:mitochondrion"/>
    <property type="evidence" value="ECO:0007669"/>
    <property type="project" value="UniProtKB-SubCell"/>
</dbReference>
<organism evidence="15 16">
    <name type="scientific">Arabis nemorensis</name>
    <dbReference type="NCBI Taxonomy" id="586526"/>
    <lineage>
        <taxon>Eukaryota</taxon>
        <taxon>Viridiplantae</taxon>
        <taxon>Streptophyta</taxon>
        <taxon>Embryophyta</taxon>
        <taxon>Tracheophyta</taxon>
        <taxon>Spermatophyta</taxon>
        <taxon>Magnoliopsida</taxon>
        <taxon>eudicotyledons</taxon>
        <taxon>Gunneridae</taxon>
        <taxon>Pentapetalae</taxon>
        <taxon>rosids</taxon>
        <taxon>malvids</taxon>
        <taxon>Brassicales</taxon>
        <taxon>Brassicaceae</taxon>
        <taxon>Arabideae</taxon>
        <taxon>Arabis</taxon>
    </lineage>
</organism>
<dbReference type="InterPro" id="IPR014729">
    <property type="entry name" value="Rossmann-like_a/b/a_fold"/>
</dbReference>
<evidence type="ECO:0000256" key="9">
    <source>
        <dbReference type="ARBA" id="ARBA00023146"/>
    </source>
</evidence>
<evidence type="ECO:0000256" key="10">
    <source>
        <dbReference type="ARBA" id="ARBA00029936"/>
    </source>
</evidence>
<evidence type="ECO:0000256" key="8">
    <source>
        <dbReference type="ARBA" id="ARBA00022917"/>
    </source>
</evidence>
<dbReference type="SUPFAM" id="SSF47323">
    <property type="entry name" value="Anticodon-binding domain of a subclass of class I aminoacyl-tRNA synthetases"/>
    <property type="match status" value="1"/>
</dbReference>
<name>A0A565BR60_9BRAS</name>
<dbReference type="InterPro" id="IPR009080">
    <property type="entry name" value="tRNAsynth_Ia_anticodon-bd"/>
</dbReference>
<dbReference type="Pfam" id="PF08264">
    <property type="entry name" value="Anticodon_1"/>
    <property type="match status" value="1"/>
</dbReference>
<dbReference type="Gene3D" id="3.40.50.620">
    <property type="entry name" value="HUPs"/>
    <property type="match status" value="1"/>
</dbReference>
<evidence type="ECO:0000259" key="14">
    <source>
        <dbReference type="Pfam" id="PF08264"/>
    </source>
</evidence>
<dbReference type="Proteomes" id="UP000489600">
    <property type="component" value="Unassembled WGS sequence"/>
</dbReference>
<dbReference type="PRINTS" id="PR00986">
    <property type="entry name" value="TRNASYNTHVAL"/>
</dbReference>
<dbReference type="InterPro" id="IPR009008">
    <property type="entry name" value="Val/Leu/Ile-tRNA-synth_edit"/>
</dbReference>
<dbReference type="CDD" id="cd07962">
    <property type="entry name" value="Anticodon_Ia_Val"/>
    <property type="match status" value="1"/>
</dbReference>
<evidence type="ECO:0000259" key="13">
    <source>
        <dbReference type="Pfam" id="PF00133"/>
    </source>
</evidence>
<dbReference type="Gene3D" id="1.10.730.10">
    <property type="entry name" value="Isoleucyl-tRNA Synthetase, Domain 1"/>
    <property type="match status" value="1"/>
</dbReference>
<proteinExistence type="inferred from homology"/>
<evidence type="ECO:0000313" key="15">
    <source>
        <dbReference type="EMBL" id="VVB03856.1"/>
    </source>
</evidence>
<dbReference type="SUPFAM" id="SSF52374">
    <property type="entry name" value="Nucleotidylyl transferase"/>
    <property type="match status" value="1"/>
</dbReference>
<keyword evidence="4" id="KW-0963">Cytoplasm</keyword>
<dbReference type="CDD" id="cd00817">
    <property type="entry name" value="ValRS_core"/>
    <property type="match status" value="1"/>
</dbReference>
<evidence type="ECO:0000256" key="1">
    <source>
        <dbReference type="ARBA" id="ARBA00004173"/>
    </source>
</evidence>
<keyword evidence="7" id="KW-0067">ATP-binding</keyword>
<keyword evidence="6" id="KW-0547">Nucleotide-binding</keyword>
<comment type="catalytic activity">
    <reaction evidence="12">
        <text>tRNA(Val) + L-valine + ATP = L-valyl-tRNA(Val) + AMP + diphosphate</text>
        <dbReference type="Rhea" id="RHEA:10704"/>
        <dbReference type="Rhea" id="RHEA-COMP:9672"/>
        <dbReference type="Rhea" id="RHEA-COMP:9708"/>
        <dbReference type="ChEBI" id="CHEBI:30616"/>
        <dbReference type="ChEBI" id="CHEBI:33019"/>
        <dbReference type="ChEBI" id="CHEBI:57762"/>
        <dbReference type="ChEBI" id="CHEBI:78442"/>
        <dbReference type="ChEBI" id="CHEBI:78537"/>
        <dbReference type="ChEBI" id="CHEBI:456215"/>
        <dbReference type="EC" id="6.1.1.9"/>
    </reaction>
</comment>
<evidence type="ECO:0000313" key="16">
    <source>
        <dbReference type="Proteomes" id="UP000489600"/>
    </source>
</evidence>
<evidence type="ECO:0000256" key="4">
    <source>
        <dbReference type="ARBA" id="ARBA00022490"/>
    </source>
</evidence>
<dbReference type="PANTHER" id="PTHR11946:SF109">
    <property type="entry name" value="VALINE--TRNA LIGASE"/>
    <property type="match status" value="1"/>
</dbReference>
<accession>A0A565BR60</accession>
<dbReference type="FunFam" id="3.90.740.10:FF:000005">
    <property type="entry name" value="Valine--tRNA ligase, mitochondrial"/>
    <property type="match status" value="1"/>
</dbReference>
<sequence length="697" mass="80554">MSGFNALWVPGVDHAGIATHVKVEDNLKAERGMSRHDLGREEFLNEVWKWKNQSGDTIMSQQRRLGASLDWSRECFTMDEQRSKAVTEAFVRLYNEGLIYRDKRIVNWGCRLRSAISKSETDLEVVVATTRVETMLGDTAIAVHPDDERYTHLHGKFALHPFNGRRLPIICDAELVDPKFGTGCVKITPAHDLNDFEVGNRHKLEFITIFTDNGKINTQGGPEFAGMPRFTAREAVIEALKKKGMYRGAKNNEMRLEICSRTNYVIEPMIKPQWYIYCREMGKNALDAALEVENRKLEFIQRQYTVEWRRWLENIHDWCVSRQFWWGHRIPAWYATLEEGQLKDTGSYNDHWIVARNEEEARKEADSKFPGKKFELCQDPDVLDTWFSSGISPLSSFGWPDETDDSKAFYPTCVLETGHDILFFWVARMVMLCMKLSGDVPFNKVYLHPMIRDAHGRKVSKSVGNGIDPLEVIEGATLVDLHKRLETSNLDPKKLVAAKEGHAKDFPKGIPECGTDVLRFALVSYTAQFDRINMDILRVFGYRQWCNKLWNAFRFAMMKLGDGYSPILTLSAETMPLSCQWILSSLNKAISKTVDSLNAYEFSDAANTVYAWWQYQFCDVYIEAIKPYFTKPEFALERTHAQHTLWVCLEISLRLLHPFMPFVTEELWQRLPWPKDYERKASIMICDYPSPIEVSAF</sequence>
<feature type="domain" description="Methionyl/Valyl/Leucyl/Isoleucyl-tRNA synthetase anticodon-binding" evidence="14">
    <location>
        <begin position="580"/>
        <end position="691"/>
    </location>
</feature>
<protein>
    <recommendedName>
        <fullName evidence="11">Valine--tRNA ligase, mitochondrial</fullName>
        <ecNumber evidence="3">6.1.1.9</ecNumber>
    </recommendedName>
    <alternativeName>
        <fullName evidence="10">Valyl-tRNA synthetase</fullName>
    </alternativeName>
</protein>
<evidence type="ECO:0000256" key="11">
    <source>
        <dbReference type="ARBA" id="ARBA00040837"/>
    </source>
</evidence>
<evidence type="ECO:0000256" key="6">
    <source>
        <dbReference type="ARBA" id="ARBA00022741"/>
    </source>
</evidence>
<comment type="similarity">
    <text evidence="2">Belongs to the class-I aminoacyl-tRNA synthetase family.</text>
</comment>
<evidence type="ECO:0000256" key="2">
    <source>
        <dbReference type="ARBA" id="ARBA00005594"/>
    </source>
</evidence>
<evidence type="ECO:0000256" key="5">
    <source>
        <dbReference type="ARBA" id="ARBA00022598"/>
    </source>
</evidence>
<evidence type="ECO:0000256" key="3">
    <source>
        <dbReference type="ARBA" id="ARBA00013169"/>
    </source>
</evidence>
<dbReference type="Pfam" id="PF00133">
    <property type="entry name" value="tRNA-synt_1"/>
    <property type="match status" value="1"/>
</dbReference>
<keyword evidence="16" id="KW-1185">Reference proteome</keyword>